<name>A0ABY9RFH7_9BURK</name>
<sequence>MTFRSVLSRVPAYLGAASALVLLGSLSACGGGSNSTVAPLPVVADAAGDLLSVQSIVLGNTYTNTSSVQKIRYRMKAVNGGLTEANAVLFIPKGTAPTGGWPLVVWAHGTTGVADACAPSRTVFAEDSDAIAPLLNAGYAVLAPDYEGLDAPGIHPYLIADSEANSVLHAVLAAQKIQQVSLSKKWAVIGHSQGGHAALATAQYAKEIEAQYPLVATVALAPGSDVSLITDIDFASIKELTASDQAPLAWGVAGNLNGYGTFLLHGATAIAPTLDLTKYVGDDLKPIIALAKDDRDCQQFGTALAMKVSSLAVAGQTPLDFKGIKSDWYLNPEIKALLPRTEVGKVKLSVPVYLAHGDADIDVPIGATRQLEATMRQLGTNVETKYVADLDHTDIVPNQMPAAIGFIKSKW</sequence>
<proteinExistence type="predicted"/>
<keyword evidence="2" id="KW-0378">Hydrolase</keyword>
<dbReference type="PANTHER" id="PTHR34853">
    <property type="match status" value="1"/>
</dbReference>
<dbReference type="PROSITE" id="PS51257">
    <property type="entry name" value="PROKAR_LIPOPROTEIN"/>
    <property type="match status" value="1"/>
</dbReference>
<keyword evidence="1" id="KW-0732">Signal</keyword>
<evidence type="ECO:0000313" key="3">
    <source>
        <dbReference type="Proteomes" id="UP001181355"/>
    </source>
</evidence>
<dbReference type="GO" id="GO:0016787">
    <property type="term" value="F:hydrolase activity"/>
    <property type="evidence" value="ECO:0007669"/>
    <property type="project" value="UniProtKB-KW"/>
</dbReference>
<dbReference type="EMBL" id="CP133720">
    <property type="protein sequence ID" value="WMW79603.1"/>
    <property type="molecule type" value="Genomic_DNA"/>
</dbReference>
<feature type="signal peptide" evidence="1">
    <location>
        <begin position="1"/>
        <end position="30"/>
    </location>
</feature>
<protein>
    <submittedName>
        <fullName evidence="2">Alpha/beta fold hydrolase</fullName>
    </submittedName>
</protein>
<dbReference type="InterPro" id="IPR005152">
    <property type="entry name" value="Lipase_secreted"/>
</dbReference>
<dbReference type="PANTHER" id="PTHR34853:SF1">
    <property type="entry name" value="LIPASE 5"/>
    <property type="match status" value="1"/>
</dbReference>
<evidence type="ECO:0000256" key="1">
    <source>
        <dbReference type="SAM" id="SignalP"/>
    </source>
</evidence>
<dbReference type="PIRSF" id="PIRSF029171">
    <property type="entry name" value="Esterase_LipA"/>
    <property type="match status" value="1"/>
</dbReference>
<dbReference type="RefSeq" id="WP_309481098.1">
    <property type="nucleotide sequence ID" value="NZ_CP133720.1"/>
</dbReference>
<reference evidence="2" key="1">
    <citation type="submission" date="2023-09" db="EMBL/GenBank/DDBJ databases">
        <title>Undibacterium sp. 20NA77.5 isolated from freshwater.</title>
        <authorList>
            <person name="Le V."/>
            <person name="Ko S.-R."/>
            <person name="Ahn C.-Y."/>
            <person name="Oh H.-M."/>
        </authorList>
    </citation>
    <scope>NUCLEOTIDE SEQUENCE</scope>
    <source>
        <strain evidence="2">20NA77.5</strain>
    </source>
</reference>
<keyword evidence="3" id="KW-1185">Reference proteome</keyword>
<dbReference type="Proteomes" id="UP001181355">
    <property type="component" value="Chromosome"/>
</dbReference>
<organism evidence="2 3">
    <name type="scientific">Undibacterium cyanobacteriorum</name>
    <dbReference type="NCBI Taxonomy" id="3073561"/>
    <lineage>
        <taxon>Bacteria</taxon>
        <taxon>Pseudomonadati</taxon>
        <taxon>Pseudomonadota</taxon>
        <taxon>Betaproteobacteria</taxon>
        <taxon>Burkholderiales</taxon>
        <taxon>Oxalobacteraceae</taxon>
        <taxon>Undibacterium</taxon>
    </lineage>
</organism>
<dbReference type="InterPro" id="IPR029058">
    <property type="entry name" value="AB_hydrolase_fold"/>
</dbReference>
<accession>A0ABY9RFH7</accession>
<gene>
    <name evidence="2" type="ORF">RF679_13205</name>
</gene>
<dbReference type="Gene3D" id="3.40.50.1820">
    <property type="entry name" value="alpha/beta hydrolase"/>
    <property type="match status" value="2"/>
</dbReference>
<evidence type="ECO:0000313" key="2">
    <source>
        <dbReference type="EMBL" id="WMW79603.1"/>
    </source>
</evidence>
<dbReference type="Pfam" id="PF03583">
    <property type="entry name" value="LIP"/>
    <property type="match status" value="1"/>
</dbReference>
<feature type="chain" id="PRO_5046251902" evidence="1">
    <location>
        <begin position="31"/>
        <end position="411"/>
    </location>
</feature>
<dbReference type="SUPFAM" id="SSF53474">
    <property type="entry name" value="alpha/beta-Hydrolases"/>
    <property type="match status" value="1"/>
</dbReference>